<feature type="compositionally biased region" description="Basic and acidic residues" evidence="1">
    <location>
        <begin position="25"/>
        <end position="37"/>
    </location>
</feature>
<dbReference type="InterPro" id="IPR038765">
    <property type="entry name" value="Papain-like_cys_pep_sf"/>
</dbReference>
<dbReference type="EMBL" id="QGNW01002560">
    <property type="protein sequence ID" value="RVW18017.1"/>
    <property type="molecule type" value="Genomic_DNA"/>
</dbReference>
<feature type="compositionally biased region" description="Basic and acidic residues" evidence="1">
    <location>
        <begin position="1"/>
        <end position="18"/>
    </location>
</feature>
<evidence type="ECO:0000256" key="1">
    <source>
        <dbReference type="SAM" id="MobiDB-lite"/>
    </source>
</evidence>
<feature type="region of interest" description="Disordered" evidence="1">
    <location>
        <begin position="106"/>
        <end position="125"/>
    </location>
</feature>
<organism evidence="2 3">
    <name type="scientific">Vitis vinifera</name>
    <name type="common">Grape</name>
    <dbReference type="NCBI Taxonomy" id="29760"/>
    <lineage>
        <taxon>Eukaryota</taxon>
        <taxon>Viridiplantae</taxon>
        <taxon>Streptophyta</taxon>
        <taxon>Embryophyta</taxon>
        <taxon>Tracheophyta</taxon>
        <taxon>Spermatophyta</taxon>
        <taxon>Magnoliopsida</taxon>
        <taxon>eudicotyledons</taxon>
        <taxon>Gunneridae</taxon>
        <taxon>Pentapetalae</taxon>
        <taxon>rosids</taxon>
        <taxon>Vitales</taxon>
        <taxon>Vitaceae</taxon>
        <taxon>Viteae</taxon>
        <taxon>Vitis</taxon>
    </lineage>
</organism>
<dbReference type="Proteomes" id="UP000288805">
    <property type="component" value="Unassembled WGS sequence"/>
</dbReference>
<name>A0A438C441_VITVI</name>
<accession>A0A438C441</accession>
<comment type="caution">
    <text evidence="2">The sequence shown here is derived from an EMBL/GenBank/DDBJ whole genome shotgun (WGS) entry which is preliminary data.</text>
</comment>
<evidence type="ECO:0008006" key="4">
    <source>
        <dbReference type="Google" id="ProtNLM"/>
    </source>
</evidence>
<dbReference type="PANTHER" id="PTHR33018">
    <property type="entry name" value="OS10G0338966 PROTEIN-RELATED"/>
    <property type="match status" value="1"/>
</dbReference>
<protein>
    <recommendedName>
        <fullName evidence="4">Ubiquitin-like protease family profile domain-containing protein</fullName>
    </recommendedName>
</protein>
<gene>
    <name evidence="2" type="ORF">CK203_112665</name>
</gene>
<dbReference type="SUPFAM" id="SSF54001">
    <property type="entry name" value="Cysteine proteinases"/>
    <property type="match status" value="1"/>
</dbReference>
<evidence type="ECO:0000313" key="3">
    <source>
        <dbReference type="Proteomes" id="UP000288805"/>
    </source>
</evidence>
<dbReference type="PANTHER" id="PTHR33018:SF31">
    <property type="entry name" value="TRANSPOSASE, PTTA_EN_SPM, PLANT"/>
    <property type="match status" value="1"/>
</dbReference>
<proteinExistence type="predicted"/>
<dbReference type="AlphaFoldDB" id="A0A438C441"/>
<sequence>MAPPIRDKKQMDENEGKQKITSPKRLRDPTLKPEIAKKRGEGLKIDIQYNDDVYHTDWRVVPVELKEKLWDCVKDELTKAVEEGKITCVGQKDILTLALGTLEHPGRVRGKSGKKKPKQFFNTPKPTKTLEEEECQRMLMEKVKSLEEEIIALKAGKKEPLTPRSEVSSTNIRKQLLQHEEIGGKTHDSAHVENLSAQGTRKASPLTQISIDGADILVVILYPLQPNALLPFPLFENIRTIREGVGYEVLWPIAFVINDDDEDVGKRKNKMKKIQASPKKIKYENPRDVQLFSKTVSAMLEGGCNEHLDETLQEKIIFIHPGMVSKAGTIAPQIEKRARFIADRLIDSKLQTWFSFHITQDFIGFWLGFRIFVSQKKKGSKKEFKWMVYEGPKQLDGVMCGYFVMRYMRDIIANRSLLTSQFEGKKTYSRAELDEVRSEWVSFLSTLILDQVIVGSGDICSCCNF</sequence>
<feature type="compositionally biased region" description="Basic residues" evidence="1">
    <location>
        <begin position="107"/>
        <end position="118"/>
    </location>
</feature>
<reference evidence="2 3" key="1">
    <citation type="journal article" date="2018" name="PLoS Genet.">
        <title>Population sequencing reveals clonal diversity and ancestral inbreeding in the grapevine cultivar Chardonnay.</title>
        <authorList>
            <person name="Roach M.J."/>
            <person name="Johnson D.L."/>
            <person name="Bohlmann J."/>
            <person name="van Vuuren H.J."/>
            <person name="Jones S.J."/>
            <person name="Pretorius I.S."/>
            <person name="Schmidt S.A."/>
            <person name="Borneman A.R."/>
        </authorList>
    </citation>
    <scope>NUCLEOTIDE SEQUENCE [LARGE SCALE GENOMIC DNA]</scope>
    <source>
        <strain evidence="3">cv. Chardonnay</strain>
        <tissue evidence="2">Leaf</tissue>
    </source>
</reference>
<feature type="region of interest" description="Disordered" evidence="1">
    <location>
        <begin position="1"/>
        <end position="37"/>
    </location>
</feature>
<evidence type="ECO:0000313" key="2">
    <source>
        <dbReference type="EMBL" id="RVW18017.1"/>
    </source>
</evidence>